<accession>A0A8H7W1U2</accession>
<keyword evidence="4" id="KW-1185">Reference proteome</keyword>
<dbReference type="OrthoDB" id="5428901at2759"/>
<evidence type="ECO:0000256" key="2">
    <source>
        <dbReference type="SAM" id="Phobius"/>
    </source>
</evidence>
<proteinExistence type="predicted"/>
<evidence type="ECO:0000313" key="3">
    <source>
        <dbReference type="EMBL" id="KAG4414010.1"/>
    </source>
</evidence>
<keyword evidence="2" id="KW-0812">Transmembrane</keyword>
<feature type="region of interest" description="Disordered" evidence="1">
    <location>
        <begin position="129"/>
        <end position="152"/>
    </location>
</feature>
<feature type="transmembrane region" description="Helical" evidence="2">
    <location>
        <begin position="31"/>
        <end position="52"/>
    </location>
</feature>
<feature type="transmembrane region" description="Helical" evidence="2">
    <location>
        <begin position="574"/>
        <end position="593"/>
    </location>
</feature>
<feature type="transmembrane region" description="Helical" evidence="2">
    <location>
        <begin position="394"/>
        <end position="412"/>
    </location>
</feature>
<reference evidence="3" key="1">
    <citation type="submission" date="2021-02" db="EMBL/GenBank/DDBJ databases">
        <title>Genome sequence Cadophora malorum strain M34.</title>
        <authorList>
            <person name="Stefanovic E."/>
            <person name="Vu D."/>
            <person name="Scully C."/>
            <person name="Dijksterhuis J."/>
            <person name="Roader J."/>
            <person name="Houbraken J."/>
        </authorList>
    </citation>
    <scope>NUCLEOTIDE SEQUENCE</scope>
    <source>
        <strain evidence="3">M34</strain>
    </source>
</reference>
<feature type="transmembrane region" description="Helical" evidence="2">
    <location>
        <begin position="447"/>
        <end position="466"/>
    </location>
</feature>
<comment type="caution">
    <text evidence="3">The sequence shown here is derived from an EMBL/GenBank/DDBJ whole genome shotgun (WGS) entry which is preliminary data.</text>
</comment>
<dbReference type="EMBL" id="JAFJYH010000286">
    <property type="protein sequence ID" value="KAG4414010.1"/>
    <property type="molecule type" value="Genomic_DNA"/>
</dbReference>
<sequence>MENKNQQLDSVYSFEDLNQRLRSRQKYFRPLSLRTPVLSALFAITLILIALVEVACRRLPSSPNRGVVATFNGDSSPIVGRHFVLLGRQDEEPTRPNITVTVVTTVSGWEETIEVVSVWDPTLPATPITSCLPVEEPPVEESTGEGTSVEETTSCRVVTASVASSVASGNYAELGSKTVGRKLISTPIPASNQNPTPIAVPTPNAPATIPNAQPTPEVVPGVKISQPVGIPPAEATISVVPETLDSVGNYVPPVTLLITPVSTASPPPTTIPATLNTESGSLSVSSPTKAGNTIVISGSTIVLLPTDAPISGNTEDVVVYFSKRDYIIGAFIPTIIAVLFSIPWGIIDTAAKEMEPFVRLASTDGSSARDSLCLDYPGDLLIVSPFKSLSRGHWIIFLTSVLSLGALIVAPLSSETVFISLQGTCNADTAGELCIQTLSVYPPAARVLQGLLALMAVFLLLVMIFARRRPTGVYANPHSLAAVATLFHHPRLLDIFQNIPSSTREKALISFLNAHSYEMGYYQHNQGTSYGVLVDPTDQGEPTGYTYINLNDGLPSTTSSAGNQARKMKRAAQVLFFSLALAALAAVVLWYRFSSSENVVFEFMSSQSFGVRFLFTAFGVLIRLFWDYARAAIHKHEPYYNLKKGAPASSTVLLTPSPNPIPGMFRALRRFAIFQFIIDFSTVLCDPLTVSLANVPFSSGMTYETFVICVWISVSILGFMLLTLLVVLIRIGRFGGEVKVPTTLGGKMRLLAGSHMVERFYDLGDVDTATRNNIVKGWDCKYKIGTIIGVDGIRREGVDFEEFVEI</sequence>
<evidence type="ECO:0000256" key="1">
    <source>
        <dbReference type="SAM" id="MobiDB-lite"/>
    </source>
</evidence>
<feature type="transmembrane region" description="Helical" evidence="2">
    <location>
        <begin position="326"/>
        <end position="347"/>
    </location>
</feature>
<organism evidence="3 4">
    <name type="scientific">Cadophora malorum</name>
    <dbReference type="NCBI Taxonomy" id="108018"/>
    <lineage>
        <taxon>Eukaryota</taxon>
        <taxon>Fungi</taxon>
        <taxon>Dikarya</taxon>
        <taxon>Ascomycota</taxon>
        <taxon>Pezizomycotina</taxon>
        <taxon>Leotiomycetes</taxon>
        <taxon>Helotiales</taxon>
        <taxon>Ploettnerulaceae</taxon>
        <taxon>Cadophora</taxon>
    </lineage>
</organism>
<evidence type="ECO:0000313" key="4">
    <source>
        <dbReference type="Proteomes" id="UP000664132"/>
    </source>
</evidence>
<dbReference type="Proteomes" id="UP000664132">
    <property type="component" value="Unassembled WGS sequence"/>
</dbReference>
<keyword evidence="2" id="KW-0472">Membrane</keyword>
<feature type="transmembrane region" description="Helical" evidence="2">
    <location>
        <begin position="609"/>
        <end position="626"/>
    </location>
</feature>
<dbReference type="Pfam" id="PF11915">
    <property type="entry name" value="DUF3433"/>
    <property type="match status" value="2"/>
</dbReference>
<dbReference type="AlphaFoldDB" id="A0A8H7W1U2"/>
<gene>
    <name evidence="3" type="ORF">IFR04_012877</name>
</gene>
<dbReference type="PANTHER" id="PTHR37544">
    <property type="entry name" value="SPRAY-RELATED"/>
    <property type="match status" value="1"/>
</dbReference>
<dbReference type="InterPro" id="IPR021840">
    <property type="entry name" value="DUF3433"/>
</dbReference>
<dbReference type="PANTHER" id="PTHR37544:SF3">
    <property type="entry name" value="SPRAY"/>
    <property type="match status" value="1"/>
</dbReference>
<keyword evidence="2" id="KW-1133">Transmembrane helix</keyword>
<name>A0A8H7W1U2_9HELO</name>
<feature type="transmembrane region" description="Helical" evidence="2">
    <location>
        <begin position="671"/>
        <end position="693"/>
    </location>
</feature>
<feature type="transmembrane region" description="Helical" evidence="2">
    <location>
        <begin position="705"/>
        <end position="729"/>
    </location>
</feature>
<protein>
    <submittedName>
        <fullName evidence="3">Uncharacterized protein</fullName>
    </submittedName>
</protein>